<feature type="compositionally biased region" description="Polar residues" evidence="1">
    <location>
        <begin position="80"/>
        <end position="89"/>
    </location>
</feature>
<gene>
    <name evidence="2" type="ORF">NHX12_012823</name>
</gene>
<proteinExistence type="predicted"/>
<reference evidence="2" key="1">
    <citation type="submission" date="2022-07" db="EMBL/GenBank/DDBJ databases">
        <title>Chromosome-level genome of Muraenolepis orangiensis.</title>
        <authorList>
            <person name="Kim J."/>
        </authorList>
    </citation>
    <scope>NUCLEOTIDE SEQUENCE</scope>
    <source>
        <strain evidence="2">KU_S4_2022</strain>
        <tissue evidence="2">Muscle</tissue>
    </source>
</reference>
<organism evidence="2 3">
    <name type="scientific">Muraenolepis orangiensis</name>
    <name type="common">Patagonian moray cod</name>
    <dbReference type="NCBI Taxonomy" id="630683"/>
    <lineage>
        <taxon>Eukaryota</taxon>
        <taxon>Metazoa</taxon>
        <taxon>Chordata</taxon>
        <taxon>Craniata</taxon>
        <taxon>Vertebrata</taxon>
        <taxon>Euteleostomi</taxon>
        <taxon>Actinopterygii</taxon>
        <taxon>Neopterygii</taxon>
        <taxon>Teleostei</taxon>
        <taxon>Neoteleostei</taxon>
        <taxon>Acanthomorphata</taxon>
        <taxon>Zeiogadaria</taxon>
        <taxon>Gadariae</taxon>
        <taxon>Gadiformes</taxon>
        <taxon>Muraenolepidoidei</taxon>
        <taxon>Muraenolepididae</taxon>
        <taxon>Muraenolepis</taxon>
    </lineage>
</organism>
<dbReference type="EMBL" id="JANIIK010000117">
    <property type="protein sequence ID" value="KAJ3586425.1"/>
    <property type="molecule type" value="Genomic_DNA"/>
</dbReference>
<accession>A0A9Q0DD70</accession>
<evidence type="ECO:0000313" key="3">
    <source>
        <dbReference type="Proteomes" id="UP001148018"/>
    </source>
</evidence>
<keyword evidence="3" id="KW-1185">Reference proteome</keyword>
<comment type="caution">
    <text evidence="2">The sequence shown here is derived from an EMBL/GenBank/DDBJ whole genome shotgun (WGS) entry which is preliminary data.</text>
</comment>
<sequence>MGRKARYKRLSGLVCLSALQRSSEKLQGEGNSCGVRPGEVLRLWLKNGRNTPSMALPLLENQSPPEPEFRYGDQKMISPRGNSSEENTR</sequence>
<protein>
    <submittedName>
        <fullName evidence="2">Uncharacterized protein</fullName>
    </submittedName>
</protein>
<name>A0A9Q0DD70_9TELE</name>
<evidence type="ECO:0000313" key="2">
    <source>
        <dbReference type="EMBL" id="KAJ3586425.1"/>
    </source>
</evidence>
<feature type="region of interest" description="Disordered" evidence="1">
    <location>
        <begin position="55"/>
        <end position="89"/>
    </location>
</feature>
<evidence type="ECO:0000256" key="1">
    <source>
        <dbReference type="SAM" id="MobiDB-lite"/>
    </source>
</evidence>
<dbReference type="AlphaFoldDB" id="A0A9Q0DD70"/>
<dbReference type="Proteomes" id="UP001148018">
    <property type="component" value="Unassembled WGS sequence"/>
</dbReference>